<dbReference type="EMBL" id="BROH01000006">
    <property type="protein sequence ID" value="GKY88451.1"/>
    <property type="molecule type" value="Genomic_DNA"/>
</dbReference>
<reference evidence="6" key="1">
    <citation type="journal article" date="2023" name="Int. J. Syst. Evol. Microbiol.">
        <title>Sinisalibacter aestuarii sp. nov., isolated from estuarine sediment of the Arakawa River.</title>
        <authorList>
            <person name="Arafat S.T."/>
            <person name="Hirano S."/>
            <person name="Sato A."/>
            <person name="Takeuchi K."/>
            <person name="Yasuda T."/>
            <person name="Terahara T."/>
            <person name="Hamada M."/>
            <person name="Kobayashi T."/>
        </authorList>
    </citation>
    <scope>NUCLEOTIDE SEQUENCE</scope>
    <source>
        <strain evidence="6">B-399</strain>
    </source>
</reference>
<evidence type="ECO:0000313" key="6">
    <source>
        <dbReference type="EMBL" id="GKY88451.1"/>
    </source>
</evidence>
<dbReference type="InterPro" id="IPR050166">
    <property type="entry name" value="ABC_transporter_ATP-bind"/>
</dbReference>
<keyword evidence="2" id="KW-0813">Transport</keyword>
<dbReference type="PROSITE" id="PS50893">
    <property type="entry name" value="ABC_TRANSPORTER_2"/>
    <property type="match status" value="1"/>
</dbReference>
<comment type="caution">
    <text evidence="6">The sequence shown here is derived from an EMBL/GenBank/DDBJ whole genome shotgun (WGS) entry which is preliminary data.</text>
</comment>
<evidence type="ECO:0000259" key="5">
    <source>
        <dbReference type="PROSITE" id="PS50893"/>
    </source>
</evidence>
<dbReference type="PANTHER" id="PTHR42788:SF19">
    <property type="entry name" value="ALIPHATIC SULFONATES IMPORT ATP-BINDING PROTEIN SSUB 2"/>
    <property type="match status" value="1"/>
</dbReference>
<keyword evidence="4 6" id="KW-0067">ATP-binding</keyword>
<proteinExistence type="inferred from homology"/>
<dbReference type="InterPro" id="IPR027417">
    <property type="entry name" value="P-loop_NTPase"/>
</dbReference>
<dbReference type="SMART" id="SM00382">
    <property type="entry name" value="AAA"/>
    <property type="match status" value="1"/>
</dbReference>
<gene>
    <name evidence="6" type="primary">ssuB1</name>
    <name evidence="6" type="ORF">STA1M1_23200</name>
</gene>
<dbReference type="PANTHER" id="PTHR42788">
    <property type="entry name" value="TAURINE IMPORT ATP-BINDING PROTEIN-RELATED"/>
    <property type="match status" value="1"/>
</dbReference>
<dbReference type="Pfam" id="PF00005">
    <property type="entry name" value="ABC_tran"/>
    <property type="match status" value="1"/>
</dbReference>
<accession>A0ABQ5LW32</accession>
<evidence type="ECO:0000256" key="1">
    <source>
        <dbReference type="ARBA" id="ARBA00005417"/>
    </source>
</evidence>
<protein>
    <submittedName>
        <fullName evidence="6">Aliphatic sulfonates import ATP-binding protein SsuB 1</fullName>
    </submittedName>
</protein>
<evidence type="ECO:0000256" key="3">
    <source>
        <dbReference type="ARBA" id="ARBA00022741"/>
    </source>
</evidence>
<dbReference type="InterPro" id="IPR017871">
    <property type="entry name" value="ABC_transporter-like_CS"/>
</dbReference>
<evidence type="ECO:0000256" key="2">
    <source>
        <dbReference type="ARBA" id="ARBA00022448"/>
    </source>
</evidence>
<dbReference type="Gene3D" id="3.40.50.300">
    <property type="entry name" value="P-loop containing nucleotide triphosphate hydrolases"/>
    <property type="match status" value="1"/>
</dbReference>
<dbReference type="GO" id="GO:0005524">
    <property type="term" value="F:ATP binding"/>
    <property type="evidence" value="ECO:0007669"/>
    <property type="project" value="UniProtKB-KW"/>
</dbReference>
<dbReference type="RefSeq" id="WP_281842490.1">
    <property type="nucleotide sequence ID" value="NZ_BROH01000006.1"/>
</dbReference>
<dbReference type="PROSITE" id="PS00211">
    <property type="entry name" value="ABC_TRANSPORTER_1"/>
    <property type="match status" value="1"/>
</dbReference>
<dbReference type="Proteomes" id="UP001144205">
    <property type="component" value="Unassembled WGS sequence"/>
</dbReference>
<evidence type="ECO:0000256" key="4">
    <source>
        <dbReference type="ARBA" id="ARBA00022840"/>
    </source>
</evidence>
<evidence type="ECO:0000313" key="7">
    <source>
        <dbReference type="Proteomes" id="UP001144205"/>
    </source>
</evidence>
<keyword evidence="3" id="KW-0547">Nucleotide-binding</keyword>
<name>A0ABQ5LW32_9RHOB</name>
<sequence length="240" mass="25525">MASGVPVSIRVAEKRFAGQAEPLFADLALDLAASEVVALIGPSGVGKSTLLRMVAGIERAFSGRIEIGGQSPDAAAVPGFVFQDPRLLPWQSAVGNLTAVNPSLDLGEARALLAEMGLKGYEDALPGELSGGMQRRVALARALAVKPQVLLLDEPFVSIDRKLARELMALVTRVIASHGATVLIVTHEPEDAARLADRVVRLEGRPATITAEHRISTPREERDVAFLRAETDRITGEAEI</sequence>
<organism evidence="6 7">
    <name type="scientific">Sinisalibacter aestuarii</name>
    <dbReference type="NCBI Taxonomy" id="2949426"/>
    <lineage>
        <taxon>Bacteria</taxon>
        <taxon>Pseudomonadati</taxon>
        <taxon>Pseudomonadota</taxon>
        <taxon>Alphaproteobacteria</taxon>
        <taxon>Rhodobacterales</taxon>
        <taxon>Roseobacteraceae</taxon>
        <taxon>Sinisalibacter</taxon>
    </lineage>
</organism>
<feature type="domain" description="ABC transporter" evidence="5">
    <location>
        <begin position="9"/>
        <end position="229"/>
    </location>
</feature>
<dbReference type="InterPro" id="IPR003439">
    <property type="entry name" value="ABC_transporter-like_ATP-bd"/>
</dbReference>
<dbReference type="SUPFAM" id="SSF52540">
    <property type="entry name" value="P-loop containing nucleoside triphosphate hydrolases"/>
    <property type="match status" value="1"/>
</dbReference>
<keyword evidence="7" id="KW-1185">Reference proteome</keyword>
<comment type="similarity">
    <text evidence="1">Belongs to the ABC transporter superfamily.</text>
</comment>
<dbReference type="InterPro" id="IPR003593">
    <property type="entry name" value="AAA+_ATPase"/>
</dbReference>